<dbReference type="SUPFAM" id="SSF46785">
    <property type="entry name" value="Winged helix' DNA-binding domain"/>
    <property type="match status" value="1"/>
</dbReference>
<organism evidence="2 3">
    <name type="scientific">Acetobacter tropicalis NBRC 101654</name>
    <dbReference type="NCBI Taxonomy" id="749388"/>
    <lineage>
        <taxon>Bacteria</taxon>
        <taxon>Pseudomonadati</taxon>
        <taxon>Pseudomonadota</taxon>
        <taxon>Alphaproteobacteria</taxon>
        <taxon>Acetobacterales</taxon>
        <taxon>Acetobacteraceae</taxon>
        <taxon>Acetobacter</taxon>
    </lineage>
</organism>
<dbReference type="AlphaFoldDB" id="F7VHZ5"/>
<dbReference type="Gene3D" id="1.10.10.10">
    <property type="entry name" value="Winged helix-like DNA-binding domain superfamily/Winged helix DNA-binding domain"/>
    <property type="match status" value="1"/>
</dbReference>
<accession>F7VHZ5</accession>
<comment type="caution">
    <text evidence="2">The sequence shown here is derived from an EMBL/GenBank/DDBJ whole genome shotgun (WGS) entry which is preliminary data.</text>
</comment>
<gene>
    <name evidence="2" type="ORF">ATPR_2994</name>
</gene>
<name>F7VHZ5_9PROT</name>
<proteinExistence type="predicted"/>
<evidence type="ECO:0000259" key="1">
    <source>
        <dbReference type="Pfam" id="PF00126"/>
    </source>
</evidence>
<protein>
    <recommendedName>
        <fullName evidence="1">HTH lysR-type domain-containing protein</fullName>
    </recommendedName>
</protein>
<dbReference type="Proteomes" id="UP000004319">
    <property type="component" value="Unassembled WGS sequence"/>
</dbReference>
<reference evidence="2 3" key="1">
    <citation type="journal article" date="2011" name="Biochem. Biophys. Res. Commun.">
        <title>Increased number of Arginine-based salt bridges contributes to the thermotolerance of thermotolerant acetic acid bacteria, Acetobacter tropicalis SKU1100.</title>
        <authorList>
            <person name="Matsutani M."/>
            <person name="Hirakawa H."/>
            <person name="Nishikura M."/>
            <person name="Soemphol W."/>
            <person name="Ali I.A.I."/>
            <person name="Yakushi T."/>
            <person name="Matsushita K."/>
        </authorList>
    </citation>
    <scope>NUCLEOTIDE SEQUENCE [LARGE SCALE GENOMIC DNA]</scope>
    <source>
        <strain evidence="2 3">NBRC 101654</strain>
    </source>
</reference>
<evidence type="ECO:0000313" key="3">
    <source>
        <dbReference type="Proteomes" id="UP000004319"/>
    </source>
</evidence>
<sequence length="73" mass="8534">MKAFFILRPYWVFSPDIRIFLDISDQGSLAAVARGWRLTPSTVTASSRRLEEHVGVWLISRHWVSMVTWPFLK</sequence>
<dbReference type="EMBL" id="BABS01000149">
    <property type="protein sequence ID" value="GAA09990.1"/>
    <property type="molecule type" value="Genomic_DNA"/>
</dbReference>
<dbReference type="RefSeq" id="WP_006560014.1">
    <property type="nucleotide sequence ID" value="NZ_BABS01000149.1"/>
</dbReference>
<dbReference type="Pfam" id="PF00126">
    <property type="entry name" value="HTH_1"/>
    <property type="match status" value="1"/>
</dbReference>
<dbReference type="InterPro" id="IPR036390">
    <property type="entry name" value="WH_DNA-bd_sf"/>
</dbReference>
<dbReference type="InterPro" id="IPR000847">
    <property type="entry name" value="LysR_HTH_N"/>
</dbReference>
<feature type="domain" description="HTH lysR-type" evidence="1">
    <location>
        <begin position="16"/>
        <end position="62"/>
    </location>
</feature>
<evidence type="ECO:0000313" key="2">
    <source>
        <dbReference type="EMBL" id="GAA09990.1"/>
    </source>
</evidence>
<dbReference type="InterPro" id="IPR036388">
    <property type="entry name" value="WH-like_DNA-bd_sf"/>
</dbReference>
<dbReference type="GO" id="GO:0003700">
    <property type="term" value="F:DNA-binding transcription factor activity"/>
    <property type="evidence" value="ECO:0007669"/>
    <property type="project" value="InterPro"/>
</dbReference>